<feature type="non-terminal residue" evidence="1">
    <location>
        <position position="1"/>
    </location>
</feature>
<feature type="non-terminal residue" evidence="1">
    <location>
        <position position="112"/>
    </location>
</feature>
<keyword evidence="2" id="KW-1185">Reference proteome</keyword>
<organism evidence="1 2">
    <name type="scientific">Cymbomonas tetramitiformis</name>
    <dbReference type="NCBI Taxonomy" id="36881"/>
    <lineage>
        <taxon>Eukaryota</taxon>
        <taxon>Viridiplantae</taxon>
        <taxon>Chlorophyta</taxon>
        <taxon>Pyramimonadophyceae</taxon>
        <taxon>Pyramimonadales</taxon>
        <taxon>Pyramimonadaceae</taxon>
        <taxon>Cymbomonas</taxon>
    </lineage>
</organism>
<name>A0AAE0F9N2_9CHLO</name>
<reference evidence="1 2" key="1">
    <citation type="journal article" date="2015" name="Genome Biol. Evol.">
        <title>Comparative Genomics of a Bacterivorous Green Alga Reveals Evolutionary Causalities and Consequences of Phago-Mixotrophic Mode of Nutrition.</title>
        <authorList>
            <person name="Burns J.A."/>
            <person name="Paasch A."/>
            <person name="Narechania A."/>
            <person name="Kim E."/>
        </authorList>
    </citation>
    <scope>NUCLEOTIDE SEQUENCE [LARGE SCALE GENOMIC DNA]</scope>
    <source>
        <strain evidence="1 2">PLY_AMNH</strain>
    </source>
</reference>
<comment type="caution">
    <text evidence="1">The sequence shown here is derived from an EMBL/GenBank/DDBJ whole genome shotgun (WGS) entry which is preliminary data.</text>
</comment>
<dbReference type="AlphaFoldDB" id="A0AAE0F9N2"/>
<gene>
    <name evidence="1" type="ORF">CYMTET_35253</name>
</gene>
<dbReference type="EMBL" id="LGRX02022481">
    <property type="protein sequence ID" value="KAK3255569.1"/>
    <property type="molecule type" value="Genomic_DNA"/>
</dbReference>
<accession>A0AAE0F9N2</accession>
<dbReference type="Proteomes" id="UP001190700">
    <property type="component" value="Unassembled WGS sequence"/>
</dbReference>
<sequence length="112" mass="12404">QIEHVGTLDMDGMSPVTCMALQSTREVLTGHKCGQVVVWDLHDLSKGQWTGRASLRKSHEMKAIRSLCDASILSLRPGRLRSQKAERVPHDALLNSHKQEVGARAKPVLVSR</sequence>
<protein>
    <submittedName>
        <fullName evidence="1">Uncharacterized protein</fullName>
    </submittedName>
</protein>
<evidence type="ECO:0000313" key="2">
    <source>
        <dbReference type="Proteomes" id="UP001190700"/>
    </source>
</evidence>
<proteinExistence type="predicted"/>
<evidence type="ECO:0000313" key="1">
    <source>
        <dbReference type="EMBL" id="KAK3255569.1"/>
    </source>
</evidence>